<feature type="transmembrane region" description="Helical" evidence="9">
    <location>
        <begin position="378"/>
        <end position="398"/>
    </location>
</feature>
<feature type="compositionally biased region" description="Basic and acidic residues" evidence="8">
    <location>
        <begin position="563"/>
        <end position="611"/>
    </location>
</feature>
<dbReference type="InterPro" id="IPR036259">
    <property type="entry name" value="MFS_trans_sf"/>
</dbReference>
<feature type="transmembrane region" description="Helical" evidence="9">
    <location>
        <begin position="133"/>
        <end position="153"/>
    </location>
</feature>
<evidence type="ECO:0000259" key="10">
    <source>
        <dbReference type="PROSITE" id="PS50850"/>
    </source>
</evidence>
<dbReference type="CDD" id="cd17323">
    <property type="entry name" value="MFS_Tpo1_MDR_like"/>
    <property type="match status" value="1"/>
</dbReference>
<protein>
    <submittedName>
        <fullName evidence="11">Synaptic vesicle transporter</fullName>
    </submittedName>
</protein>
<dbReference type="PANTHER" id="PTHR23502">
    <property type="entry name" value="MAJOR FACILITATOR SUPERFAMILY"/>
    <property type="match status" value="1"/>
</dbReference>
<dbReference type="GO" id="GO:0022857">
    <property type="term" value="F:transmembrane transporter activity"/>
    <property type="evidence" value="ECO:0007669"/>
    <property type="project" value="InterPro"/>
</dbReference>
<evidence type="ECO:0000256" key="8">
    <source>
        <dbReference type="SAM" id="MobiDB-lite"/>
    </source>
</evidence>
<feature type="transmembrane region" description="Helical" evidence="9">
    <location>
        <begin position="106"/>
        <end position="126"/>
    </location>
</feature>
<dbReference type="SUPFAM" id="SSF103473">
    <property type="entry name" value="MFS general substrate transporter"/>
    <property type="match status" value="1"/>
</dbReference>
<dbReference type="Gene3D" id="1.20.1250.20">
    <property type="entry name" value="MFS general substrate transporter like domains"/>
    <property type="match status" value="1"/>
</dbReference>
<keyword evidence="5 9" id="KW-1133">Transmembrane helix</keyword>
<feature type="transmembrane region" description="Helical" evidence="9">
    <location>
        <begin position="335"/>
        <end position="357"/>
    </location>
</feature>
<dbReference type="Pfam" id="PF07690">
    <property type="entry name" value="MFS_1"/>
    <property type="match status" value="1"/>
</dbReference>
<feature type="transmembrane region" description="Helical" evidence="9">
    <location>
        <begin position="472"/>
        <end position="492"/>
    </location>
</feature>
<keyword evidence="12" id="KW-1185">Reference proteome</keyword>
<dbReference type="FunFam" id="1.20.1250.20:FF:000266">
    <property type="entry name" value="MFS multidrug transporter, putative"/>
    <property type="match status" value="1"/>
</dbReference>
<evidence type="ECO:0000256" key="7">
    <source>
        <dbReference type="ARBA" id="ARBA00038459"/>
    </source>
</evidence>
<feature type="domain" description="Major facilitator superfamily (MFS) profile" evidence="10">
    <location>
        <begin position="68"/>
        <end position="501"/>
    </location>
</feature>
<dbReference type="Proteomes" id="UP000800041">
    <property type="component" value="Unassembled WGS sequence"/>
</dbReference>
<feature type="transmembrane region" description="Helical" evidence="9">
    <location>
        <begin position="404"/>
        <end position="425"/>
    </location>
</feature>
<proteinExistence type="inferred from homology"/>
<dbReference type="PANTHER" id="PTHR23502:SF186">
    <property type="entry name" value="MAJOR FACILITATOR SUPERFAMILY (MFS) PROFILE DOMAIN-CONTAINING PROTEIN"/>
    <property type="match status" value="1"/>
</dbReference>
<evidence type="ECO:0000256" key="4">
    <source>
        <dbReference type="ARBA" id="ARBA00022692"/>
    </source>
</evidence>
<accession>A0A6G1H8L5</accession>
<evidence type="ECO:0000256" key="9">
    <source>
        <dbReference type="SAM" id="Phobius"/>
    </source>
</evidence>
<keyword evidence="6 9" id="KW-0472">Membrane</keyword>
<feature type="transmembrane region" description="Helical" evidence="9">
    <location>
        <begin position="66"/>
        <end position="86"/>
    </location>
</feature>
<evidence type="ECO:0000256" key="5">
    <source>
        <dbReference type="ARBA" id="ARBA00022989"/>
    </source>
</evidence>
<dbReference type="OrthoDB" id="446368at2759"/>
<evidence type="ECO:0000256" key="2">
    <source>
        <dbReference type="ARBA" id="ARBA00022448"/>
    </source>
</evidence>
<dbReference type="InterPro" id="IPR020846">
    <property type="entry name" value="MFS_dom"/>
</dbReference>
<keyword evidence="2" id="KW-0813">Transport</keyword>
<organism evidence="11 12">
    <name type="scientific">Aulographum hederae CBS 113979</name>
    <dbReference type="NCBI Taxonomy" id="1176131"/>
    <lineage>
        <taxon>Eukaryota</taxon>
        <taxon>Fungi</taxon>
        <taxon>Dikarya</taxon>
        <taxon>Ascomycota</taxon>
        <taxon>Pezizomycotina</taxon>
        <taxon>Dothideomycetes</taxon>
        <taxon>Pleosporomycetidae</taxon>
        <taxon>Aulographales</taxon>
        <taxon>Aulographaceae</taxon>
    </lineage>
</organism>
<feature type="transmembrane region" description="Helical" evidence="9">
    <location>
        <begin position="437"/>
        <end position="460"/>
    </location>
</feature>
<feature type="region of interest" description="Disordered" evidence="8">
    <location>
        <begin position="523"/>
        <end position="626"/>
    </location>
</feature>
<evidence type="ECO:0000313" key="11">
    <source>
        <dbReference type="EMBL" id="KAF1989397.1"/>
    </source>
</evidence>
<gene>
    <name evidence="11" type="ORF">K402DRAFT_411003</name>
</gene>
<dbReference type="EMBL" id="ML977145">
    <property type="protein sequence ID" value="KAF1989397.1"/>
    <property type="molecule type" value="Genomic_DNA"/>
</dbReference>
<feature type="compositionally biased region" description="Low complexity" evidence="8">
    <location>
        <begin position="523"/>
        <end position="534"/>
    </location>
</feature>
<comment type="similarity">
    <text evidence="7">Belongs to the major facilitator superfamily. DHA1 family. Polyamines/proton antiporter (TC 2.A.1.2.16) subfamily.</text>
</comment>
<keyword evidence="4 9" id="KW-0812">Transmembrane</keyword>
<name>A0A6G1H8L5_9PEZI</name>
<dbReference type="InterPro" id="IPR011701">
    <property type="entry name" value="MFS"/>
</dbReference>
<sequence>MEKDVESQSPPSKISHWKFLFDQGVLTPEILNYQFDGAGTDEDPYSVTWIPSDPRNPLTWHKYRKWGYALCMALAVLCVSCSSSSFTGGIRENIAEFNTSQEVVTLGVSLFVLGFAIGPLLFAPLSEIYGRQILYTATYGGFAIFNSACAASQNIWTLIILRFIAGSFGSSPLTNAGGVIADMFNAKERGVAMCIFAAAPFMGPVLGPIIGGFLGEYAGWRWIEGFNGIFAAAVWAIGTFVVPETYAPVLLRRRAEKLSKATGKVYRSSLDIDRGKTTAKEALVIGLSRPWQLMFREPIVVICSIYMAIVYGTLYMLFGAYPIVYQEYRGWSQGIGGLAFIGVAIGMFLAIVYSIFVDDKQYQRAVAKGNGFARPEDRLPACIVGGAALPIGLFWFAWTNSPELPWAASVAAGIPFGFGMVLVFLGVMNYLIDAYTIFAASVLAANAVLRSCFGAAFPLFTSQMYDALGIHWASSIPAFLALACVPFPFLFYKYGQSIRKKCKYSAEADAFMAKIRAQMAQQAAKADSSESSSSAERENQDAREAEEEKEVEALDYSYEDQSEGQRPRFERLKSGRSERSRQSQRHTYEDNNPFDLDRVNTRDSFRRERSRASSRGSRKSADKVRK</sequence>
<feature type="transmembrane region" description="Helical" evidence="9">
    <location>
        <begin position="226"/>
        <end position="251"/>
    </location>
</feature>
<feature type="transmembrane region" description="Helical" evidence="9">
    <location>
        <begin position="193"/>
        <end position="214"/>
    </location>
</feature>
<dbReference type="AlphaFoldDB" id="A0A6G1H8L5"/>
<evidence type="ECO:0000313" key="12">
    <source>
        <dbReference type="Proteomes" id="UP000800041"/>
    </source>
</evidence>
<feature type="transmembrane region" description="Helical" evidence="9">
    <location>
        <begin position="299"/>
        <end position="323"/>
    </location>
</feature>
<keyword evidence="3" id="KW-1003">Cell membrane</keyword>
<dbReference type="PROSITE" id="PS50850">
    <property type="entry name" value="MFS"/>
    <property type="match status" value="1"/>
</dbReference>
<evidence type="ECO:0000256" key="3">
    <source>
        <dbReference type="ARBA" id="ARBA00022475"/>
    </source>
</evidence>
<reference evidence="11" key="1">
    <citation type="journal article" date="2020" name="Stud. Mycol.">
        <title>101 Dothideomycetes genomes: a test case for predicting lifestyles and emergence of pathogens.</title>
        <authorList>
            <person name="Haridas S."/>
            <person name="Albert R."/>
            <person name="Binder M."/>
            <person name="Bloem J."/>
            <person name="Labutti K."/>
            <person name="Salamov A."/>
            <person name="Andreopoulos B."/>
            <person name="Baker S."/>
            <person name="Barry K."/>
            <person name="Bills G."/>
            <person name="Bluhm B."/>
            <person name="Cannon C."/>
            <person name="Castanera R."/>
            <person name="Culley D."/>
            <person name="Daum C."/>
            <person name="Ezra D."/>
            <person name="Gonzalez J."/>
            <person name="Henrissat B."/>
            <person name="Kuo A."/>
            <person name="Liang C."/>
            <person name="Lipzen A."/>
            <person name="Lutzoni F."/>
            <person name="Magnuson J."/>
            <person name="Mondo S."/>
            <person name="Nolan M."/>
            <person name="Ohm R."/>
            <person name="Pangilinan J."/>
            <person name="Park H.-J."/>
            <person name="Ramirez L."/>
            <person name="Alfaro M."/>
            <person name="Sun H."/>
            <person name="Tritt A."/>
            <person name="Yoshinaga Y."/>
            <person name="Zwiers L.-H."/>
            <person name="Turgeon B."/>
            <person name="Goodwin S."/>
            <person name="Spatafora J."/>
            <person name="Crous P."/>
            <person name="Grigoriev I."/>
        </authorList>
    </citation>
    <scope>NUCLEOTIDE SEQUENCE</scope>
    <source>
        <strain evidence="11">CBS 113979</strain>
    </source>
</reference>
<evidence type="ECO:0000256" key="1">
    <source>
        <dbReference type="ARBA" id="ARBA00004651"/>
    </source>
</evidence>
<feature type="transmembrane region" description="Helical" evidence="9">
    <location>
        <begin position="159"/>
        <end position="181"/>
    </location>
</feature>
<evidence type="ECO:0000256" key="6">
    <source>
        <dbReference type="ARBA" id="ARBA00023136"/>
    </source>
</evidence>
<comment type="subcellular location">
    <subcellularLocation>
        <location evidence="1">Cell membrane</location>
        <topology evidence="1">Multi-pass membrane protein</topology>
    </subcellularLocation>
</comment>
<dbReference type="GO" id="GO:0005886">
    <property type="term" value="C:plasma membrane"/>
    <property type="evidence" value="ECO:0007669"/>
    <property type="project" value="UniProtKB-SubCell"/>
</dbReference>